<dbReference type="PANTHER" id="PTHR34387">
    <property type="entry name" value="SLR1258 PROTEIN"/>
    <property type="match status" value="1"/>
</dbReference>
<reference evidence="1 2" key="2">
    <citation type="submission" date="2023-10" db="EMBL/GenBank/DDBJ databases">
        <authorList>
            <person name="Choi B."/>
        </authorList>
    </citation>
    <scope>NUCLEOTIDE SEQUENCE [LARGE SCALE GENOMIC DNA]</scope>
    <source>
        <strain evidence="1 2">UMB0023</strain>
    </source>
</reference>
<dbReference type="PIRSF" id="PIRSF029033">
    <property type="entry name" value="UCP029033"/>
    <property type="match status" value="1"/>
</dbReference>
<organism evidence="1 2">
    <name type="scientific">Neisseria perflava</name>
    <dbReference type="NCBI Taxonomy" id="33053"/>
    <lineage>
        <taxon>Bacteria</taxon>
        <taxon>Pseudomonadati</taxon>
        <taxon>Pseudomonadota</taxon>
        <taxon>Betaproteobacteria</taxon>
        <taxon>Neisseriales</taxon>
        <taxon>Neisseriaceae</taxon>
        <taxon>Neisseria</taxon>
    </lineage>
</organism>
<evidence type="ECO:0000313" key="2">
    <source>
        <dbReference type="Proteomes" id="UP000234781"/>
    </source>
</evidence>
<gene>
    <name evidence="1" type="ORF">CYJ98_008780</name>
</gene>
<dbReference type="Gene3D" id="3.30.70.2970">
    <property type="entry name" value="Protein of unknown function (DUF541), domain 2"/>
    <property type="match status" value="1"/>
</dbReference>
<dbReference type="Proteomes" id="UP000234781">
    <property type="component" value="Chromosome"/>
</dbReference>
<dbReference type="AlphaFoldDB" id="A0A9X7F446"/>
<evidence type="ECO:0000313" key="1">
    <source>
        <dbReference type="EMBL" id="WOS97656.1"/>
    </source>
</evidence>
<dbReference type="RefSeq" id="WP_101755710.1">
    <property type="nucleotide sequence ID" value="NZ_CP136962.1"/>
</dbReference>
<sequence length="249" mass="27253">MSEQKQISSLSILGVLLALGLMAAAFILGVQFKNLRQPGTITVKGLAEKNFQSDSATWNTGVNAHGESYQEVLDLLTARRKKLSKFLGEQGFTAAEMKVGLPEVSRVFNETRDELGNVTRTPNGYDGNLNIVVNTKKLDKIQAAQRAILNFRAQNEFIRFDNPQYLLGNLETIKRDLITQATEDAQKRAAEFAKTGGGKVGAMRSASQGSFNIYADTGSSEDDEYGGSYDKSTVGKQVRLVVTIEYGIE</sequence>
<dbReference type="Pfam" id="PF04402">
    <property type="entry name" value="SIMPL"/>
    <property type="match status" value="1"/>
</dbReference>
<dbReference type="InterPro" id="IPR052022">
    <property type="entry name" value="26kDa_periplasmic_antigen"/>
</dbReference>
<reference evidence="2" key="1">
    <citation type="submission" date="2017-12" db="EMBL/GenBank/DDBJ databases">
        <title>Phylogenetic diversity of female urinary microbiome.</title>
        <authorList>
            <person name="Thomas-White K."/>
            <person name="Wolfe A.J."/>
        </authorList>
    </citation>
    <scope>NUCLEOTIDE SEQUENCE [LARGE SCALE GENOMIC DNA]</scope>
    <source>
        <strain evidence="2">UMB0023</strain>
    </source>
</reference>
<dbReference type="InterPro" id="IPR007497">
    <property type="entry name" value="SIMPL/DUF541"/>
</dbReference>
<dbReference type="EMBL" id="CP136962">
    <property type="protein sequence ID" value="WOS97656.1"/>
    <property type="molecule type" value="Genomic_DNA"/>
</dbReference>
<dbReference type="InterPro" id="IPR016907">
    <property type="entry name" value="UCP029033"/>
</dbReference>
<proteinExistence type="predicted"/>
<name>A0A9X7F446_NEIPE</name>
<accession>A0A9X7F446</accession>
<dbReference type="GO" id="GO:0006974">
    <property type="term" value="P:DNA damage response"/>
    <property type="evidence" value="ECO:0007669"/>
    <property type="project" value="TreeGrafter"/>
</dbReference>
<protein>
    <submittedName>
        <fullName evidence="1">SIMPL domain-containing protein</fullName>
    </submittedName>
</protein>
<keyword evidence="2" id="KW-1185">Reference proteome</keyword>
<dbReference type="Gene3D" id="3.30.110.170">
    <property type="entry name" value="Protein of unknown function (DUF541), domain 1"/>
    <property type="match status" value="1"/>
</dbReference>
<dbReference type="PANTHER" id="PTHR34387:SF2">
    <property type="entry name" value="SLR1258 PROTEIN"/>
    <property type="match status" value="1"/>
</dbReference>